<dbReference type="SUPFAM" id="SSF50249">
    <property type="entry name" value="Nucleic acid-binding proteins"/>
    <property type="match status" value="1"/>
</dbReference>
<keyword evidence="3" id="KW-1185">Reference proteome</keyword>
<protein>
    <recommendedName>
        <fullName evidence="4">OB domain-containing protein</fullName>
    </recommendedName>
</protein>
<dbReference type="Gene3D" id="2.40.50.140">
    <property type="entry name" value="Nucleic acid-binding proteins"/>
    <property type="match status" value="1"/>
</dbReference>
<keyword evidence="1" id="KW-0472">Membrane</keyword>
<evidence type="ECO:0000256" key="1">
    <source>
        <dbReference type="SAM" id="Phobius"/>
    </source>
</evidence>
<gene>
    <name evidence="2" type="ORF">P9H32_13960</name>
</gene>
<name>A0ABU5MZY0_9BACT</name>
<sequence length="354" mass="38875">MKAFPQFGKTVRCSGCGEIVERSDRCANCGVRLKKPWAFVTRMGIFCGLIILAVVISRAVNRREPGTVHVADIKPYMNFKRVRIEGVLLEPARELKSGSVFHLVHDGTGQLAVFVPAVSVDMPLPGGARVEAEGNLRVGAGNRISLQATTIRMTGQTESAGSESRISRITPDREGETMLVNGVVSSVWKPRPDSKAPYRIVLEDPTGRIDVIHWLENPPEVEEGEPLEVTGIVQIYNGRLELKVIREEWIQCPGTAEVPPEEIQIGDIHALMEGRVVIAEGVLGEPRSIPGGVIYPMSDDTGTIQLLFWDSRVSGEERDAVDEGRRLRVEAPVVLYKGTLELVPRDVGGFRVLD</sequence>
<keyword evidence="1" id="KW-1133">Transmembrane helix</keyword>
<dbReference type="InterPro" id="IPR012340">
    <property type="entry name" value="NA-bd_OB-fold"/>
</dbReference>
<feature type="transmembrane region" description="Helical" evidence="1">
    <location>
        <begin position="37"/>
        <end position="56"/>
    </location>
</feature>
<comment type="caution">
    <text evidence="2">The sequence shown here is derived from an EMBL/GenBank/DDBJ whole genome shotgun (WGS) entry which is preliminary data.</text>
</comment>
<accession>A0ABU5MZY0</accession>
<dbReference type="EMBL" id="JARVCO010000012">
    <property type="protein sequence ID" value="MDZ8119729.1"/>
    <property type="molecule type" value="Genomic_DNA"/>
</dbReference>
<evidence type="ECO:0000313" key="3">
    <source>
        <dbReference type="Proteomes" id="UP001290861"/>
    </source>
</evidence>
<organism evidence="2 3">
    <name type="scientific">Pontiella agarivorans</name>
    <dbReference type="NCBI Taxonomy" id="3038953"/>
    <lineage>
        <taxon>Bacteria</taxon>
        <taxon>Pseudomonadati</taxon>
        <taxon>Kiritimatiellota</taxon>
        <taxon>Kiritimatiellia</taxon>
        <taxon>Kiritimatiellales</taxon>
        <taxon>Pontiellaceae</taxon>
        <taxon>Pontiella</taxon>
    </lineage>
</organism>
<evidence type="ECO:0000313" key="2">
    <source>
        <dbReference type="EMBL" id="MDZ8119729.1"/>
    </source>
</evidence>
<proteinExistence type="predicted"/>
<keyword evidence="1" id="KW-0812">Transmembrane</keyword>
<dbReference type="Proteomes" id="UP001290861">
    <property type="component" value="Unassembled WGS sequence"/>
</dbReference>
<evidence type="ECO:0008006" key="4">
    <source>
        <dbReference type="Google" id="ProtNLM"/>
    </source>
</evidence>
<reference evidence="2 3" key="1">
    <citation type="journal article" date="2024" name="Appl. Environ. Microbiol.">
        <title>Pontiella agarivorans sp. nov., a novel marine anaerobic bacterium capable of degrading macroalgal polysaccharides and fixing nitrogen.</title>
        <authorList>
            <person name="Liu N."/>
            <person name="Kivenson V."/>
            <person name="Peng X."/>
            <person name="Cui Z."/>
            <person name="Lankiewicz T.S."/>
            <person name="Gosselin K.M."/>
            <person name="English C.J."/>
            <person name="Blair E.M."/>
            <person name="O'Malley M.A."/>
            <person name="Valentine D.L."/>
        </authorList>
    </citation>
    <scope>NUCLEOTIDE SEQUENCE [LARGE SCALE GENOMIC DNA]</scope>
    <source>
        <strain evidence="2 3">NLcol2</strain>
    </source>
</reference>
<dbReference type="RefSeq" id="WP_322609512.1">
    <property type="nucleotide sequence ID" value="NZ_JARVCO010000012.1"/>
</dbReference>